<protein>
    <submittedName>
        <fullName evidence="1">Uncharacterized protein</fullName>
    </submittedName>
</protein>
<dbReference type="EMBL" id="JAOYFB010000039">
    <property type="protein sequence ID" value="KAK4029368.1"/>
    <property type="molecule type" value="Genomic_DNA"/>
</dbReference>
<evidence type="ECO:0000313" key="1">
    <source>
        <dbReference type="EMBL" id="KAK4029368.1"/>
    </source>
</evidence>
<organism evidence="1 2">
    <name type="scientific">Daphnia magna</name>
    <dbReference type="NCBI Taxonomy" id="35525"/>
    <lineage>
        <taxon>Eukaryota</taxon>
        <taxon>Metazoa</taxon>
        <taxon>Ecdysozoa</taxon>
        <taxon>Arthropoda</taxon>
        <taxon>Crustacea</taxon>
        <taxon>Branchiopoda</taxon>
        <taxon>Diplostraca</taxon>
        <taxon>Cladocera</taxon>
        <taxon>Anomopoda</taxon>
        <taxon>Daphniidae</taxon>
        <taxon>Daphnia</taxon>
    </lineage>
</organism>
<keyword evidence="2" id="KW-1185">Reference proteome</keyword>
<name>A0ABR0AW69_9CRUS</name>
<reference evidence="1 2" key="1">
    <citation type="journal article" date="2023" name="Nucleic Acids Res.">
        <title>The hologenome of Daphnia magna reveals possible DNA methylation and microbiome-mediated evolution of the host genome.</title>
        <authorList>
            <person name="Chaturvedi A."/>
            <person name="Li X."/>
            <person name="Dhandapani V."/>
            <person name="Marshall H."/>
            <person name="Kissane S."/>
            <person name="Cuenca-Cambronero M."/>
            <person name="Asole G."/>
            <person name="Calvet F."/>
            <person name="Ruiz-Romero M."/>
            <person name="Marangio P."/>
            <person name="Guigo R."/>
            <person name="Rago D."/>
            <person name="Mirbahai L."/>
            <person name="Eastwood N."/>
            <person name="Colbourne J.K."/>
            <person name="Zhou J."/>
            <person name="Mallon E."/>
            <person name="Orsini L."/>
        </authorList>
    </citation>
    <scope>NUCLEOTIDE SEQUENCE [LARGE SCALE GENOMIC DNA]</scope>
    <source>
        <strain evidence="1">LRV0_1</strain>
    </source>
</reference>
<evidence type="ECO:0000313" key="2">
    <source>
        <dbReference type="Proteomes" id="UP001234178"/>
    </source>
</evidence>
<comment type="caution">
    <text evidence="1">The sequence shown here is derived from an EMBL/GenBank/DDBJ whole genome shotgun (WGS) entry which is preliminary data.</text>
</comment>
<gene>
    <name evidence="1" type="ORF">OUZ56_022365</name>
</gene>
<proteinExistence type="predicted"/>
<dbReference type="Proteomes" id="UP001234178">
    <property type="component" value="Unassembled WGS sequence"/>
</dbReference>
<accession>A0ABR0AW69</accession>
<sequence length="110" mass="13081">MCNTISMLLGRRKKKPKRKRRKIGFGRCFEGAPCDVITHAGDVYDKRVEPKKKKKKRLFLLFFFRLLRLELFGMQKAGGNEVEYLSFLFFFFENLEVSPLRFALMNDQIH</sequence>